<dbReference type="EMBL" id="JPMI01000277">
    <property type="protein sequence ID" value="KFA88703.1"/>
    <property type="molecule type" value="Genomic_DNA"/>
</dbReference>
<evidence type="ECO:0000313" key="2">
    <source>
        <dbReference type="Proteomes" id="UP000028547"/>
    </source>
</evidence>
<name>A0A084SJR8_9BACT</name>
<evidence type="ECO:0008006" key="3">
    <source>
        <dbReference type="Google" id="ProtNLM"/>
    </source>
</evidence>
<sequence>MASPERSFSAGAESTTYTLPDGSFSVEGVKAGRKTVRVSHPDWPPTQVVLAEAQREVTVELEPGATLEGRVESAGAPVRSGFVRLRPEQGEVTTRGFGEGRYSLRAIPAGRYLVQVEGQSEDGVVSRFPMRQVTLSRGDKVTLDFTERSEGTLLEVHVPERNLEVHLIPGNMPLMGPRDGLFLKLGSGLMGKTVREGVRSFPRLPAGNYTLFAMRRGEDSTEVHREELELPAEGDVSFTLLPVWTYYDD</sequence>
<dbReference type="Proteomes" id="UP000028547">
    <property type="component" value="Unassembled WGS sequence"/>
</dbReference>
<protein>
    <recommendedName>
        <fullName evidence="3">Carboxypeptidase regulatory-like domain-containing protein</fullName>
    </recommendedName>
</protein>
<organism evidence="1 2">
    <name type="scientific">Archangium violaceum Cb vi76</name>
    <dbReference type="NCBI Taxonomy" id="1406225"/>
    <lineage>
        <taxon>Bacteria</taxon>
        <taxon>Pseudomonadati</taxon>
        <taxon>Myxococcota</taxon>
        <taxon>Myxococcia</taxon>
        <taxon>Myxococcales</taxon>
        <taxon>Cystobacterineae</taxon>
        <taxon>Archangiaceae</taxon>
        <taxon>Archangium</taxon>
    </lineage>
</organism>
<gene>
    <name evidence="1" type="ORF">Q664_39565</name>
</gene>
<accession>A0A084SJR8</accession>
<comment type="caution">
    <text evidence="1">The sequence shown here is derived from an EMBL/GenBank/DDBJ whole genome shotgun (WGS) entry which is preliminary data.</text>
</comment>
<proteinExistence type="predicted"/>
<reference evidence="1 2" key="1">
    <citation type="submission" date="2014-07" db="EMBL/GenBank/DDBJ databases">
        <title>Draft Genome Sequence of Gephyronic Acid Producer, Cystobacter violaceus Strain Cb vi76.</title>
        <authorList>
            <person name="Stevens D.C."/>
            <person name="Young J."/>
            <person name="Carmichael R."/>
            <person name="Tan J."/>
            <person name="Taylor R.E."/>
        </authorList>
    </citation>
    <scope>NUCLEOTIDE SEQUENCE [LARGE SCALE GENOMIC DNA]</scope>
    <source>
        <strain evidence="1 2">Cb vi76</strain>
    </source>
</reference>
<evidence type="ECO:0000313" key="1">
    <source>
        <dbReference type="EMBL" id="KFA88703.1"/>
    </source>
</evidence>
<dbReference type="AlphaFoldDB" id="A0A084SJR8"/>